<organism evidence="1">
    <name type="scientific">uncultured Solirubrobacterales bacterium</name>
    <dbReference type="NCBI Taxonomy" id="768556"/>
    <lineage>
        <taxon>Bacteria</taxon>
        <taxon>Bacillati</taxon>
        <taxon>Actinomycetota</taxon>
        <taxon>Thermoleophilia</taxon>
        <taxon>Solirubrobacterales</taxon>
        <taxon>environmental samples</taxon>
    </lineage>
</organism>
<evidence type="ECO:0000313" key="1">
    <source>
        <dbReference type="EMBL" id="CAA9498732.1"/>
    </source>
</evidence>
<dbReference type="EMBL" id="CADCVV010000087">
    <property type="protein sequence ID" value="CAA9498732.1"/>
    <property type="molecule type" value="Genomic_DNA"/>
</dbReference>
<dbReference type="AlphaFoldDB" id="A0A6J4SGY7"/>
<proteinExistence type="predicted"/>
<name>A0A6J4SGY7_9ACTN</name>
<protein>
    <submittedName>
        <fullName evidence="1">Uncharacterized protein</fullName>
    </submittedName>
</protein>
<gene>
    <name evidence="1" type="ORF">AVDCRST_MAG17-1230</name>
</gene>
<accession>A0A6J4SGY7</accession>
<sequence length="50" mass="5388">MPLPPQRLGALFLVQDLDGLDGELFGAQETVGAPLTPRQVRGTTQWSPGR</sequence>
<reference evidence="1" key="1">
    <citation type="submission" date="2020-02" db="EMBL/GenBank/DDBJ databases">
        <authorList>
            <person name="Meier V. D."/>
        </authorList>
    </citation>
    <scope>NUCLEOTIDE SEQUENCE</scope>
    <source>
        <strain evidence="1">AVDCRST_MAG17</strain>
    </source>
</reference>